<organism evidence="2">
    <name type="scientific">Lotharella oceanica</name>
    <dbReference type="NCBI Taxonomy" id="641309"/>
    <lineage>
        <taxon>Eukaryota</taxon>
        <taxon>Sar</taxon>
        <taxon>Rhizaria</taxon>
        <taxon>Cercozoa</taxon>
        <taxon>Chlorarachniophyceae</taxon>
        <taxon>Lotharella</taxon>
    </lineage>
</organism>
<reference evidence="2" key="1">
    <citation type="submission" date="2021-01" db="EMBL/GenBank/DDBJ databases">
        <authorList>
            <person name="Corre E."/>
            <person name="Pelletier E."/>
            <person name="Niang G."/>
            <person name="Scheremetjew M."/>
            <person name="Finn R."/>
            <person name="Kale V."/>
            <person name="Holt S."/>
            <person name="Cochrane G."/>
            <person name="Meng A."/>
            <person name="Brown T."/>
            <person name="Cohen L."/>
        </authorList>
    </citation>
    <scope>NUCLEOTIDE SEQUENCE</scope>
    <source>
        <strain evidence="2">CCMP622</strain>
    </source>
</reference>
<sequence>MCDQPPDEEELCAYMRLRELRVDKTASPAKSKPENKRRKERNEKQSRYRGTFDRNKISAFLKKLFQAGGKGVTGIIGSYLPPTCEVRYHLKHNVCRPAIITRVYDEEHMH</sequence>
<gene>
    <name evidence="2" type="ORF">LSP00402_LOCUS20858</name>
</gene>
<protein>
    <submittedName>
        <fullName evidence="2">Uncharacterized protein</fullName>
    </submittedName>
</protein>
<proteinExistence type="predicted"/>
<dbReference type="AlphaFoldDB" id="A0A7S2U398"/>
<dbReference type="EMBL" id="HBHP01033908">
    <property type="protein sequence ID" value="CAD9776844.1"/>
    <property type="molecule type" value="Transcribed_RNA"/>
</dbReference>
<name>A0A7S2U398_9EUKA</name>
<feature type="region of interest" description="Disordered" evidence="1">
    <location>
        <begin position="23"/>
        <end position="49"/>
    </location>
</feature>
<evidence type="ECO:0000313" key="2">
    <source>
        <dbReference type="EMBL" id="CAD9776844.1"/>
    </source>
</evidence>
<evidence type="ECO:0000256" key="1">
    <source>
        <dbReference type="SAM" id="MobiDB-lite"/>
    </source>
</evidence>
<feature type="compositionally biased region" description="Basic and acidic residues" evidence="1">
    <location>
        <begin position="40"/>
        <end position="49"/>
    </location>
</feature>
<accession>A0A7S2U398</accession>